<organism evidence="1 2">
    <name type="scientific">Actinomadura adrarensis</name>
    <dbReference type="NCBI Taxonomy" id="1819600"/>
    <lineage>
        <taxon>Bacteria</taxon>
        <taxon>Bacillati</taxon>
        <taxon>Actinomycetota</taxon>
        <taxon>Actinomycetes</taxon>
        <taxon>Streptosporangiales</taxon>
        <taxon>Thermomonosporaceae</taxon>
        <taxon>Actinomadura</taxon>
    </lineage>
</organism>
<reference evidence="2" key="1">
    <citation type="journal article" date="2019" name="Int. J. Syst. Evol. Microbiol.">
        <title>The Global Catalogue of Microorganisms (GCM) 10K type strain sequencing project: providing services to taxonomists for standard genome sequencing and annotation.</title>
        <authorList>
            <consortium name="The Broad Institute Genomics Platform"/>
            <consortium name="The Broad Institute Genome Sequencing Center for Infectious Disease"/>
            <person name="Wu L."/>
            <person name="Ma J."/>
        </authorList>
    </citation>
    <scope>NUCLEOTIDE SEQUENCE [LARGE SCALE GENOMIC DNA]</scope>
    <source>
        <strain evidence="2">JCM 31696</strain>
    </source>
</reference>
<sequence>MAVLLSEQFGQEFERTSAVRVTAGVRCATVFEQSNRDSTDLAARATRGRWQLVATMTASGSAFDTAFGTETAARCS</sequence>
<keyword evidence="2" id="KW-1185">Reference proteome</keyword>
<dbReference type="EMBL" id="JBHTIR010001328">
    <property type="protein sequence ID" value="MFD0852414.1"/>
    <property type="molecule type" value="Genomic_DNA"/>
</dbReference>
<comment type="caution">
    <text evidence="1">The sequence shown here is derived from an EMBL/GenBank/DDBJ whole genome shotgun (WGS) entry which is preliminary data.</text>
</comment>
<evidence type="ECO:0000313" key="2">
    <source>
        <dbReference type="Proteomes" id="UP001597083"/>
    </source>
</evidence>
<accession>A0ABW3CER0</accession>
<proteinExistence type="predicted"/>
<name>A0ABW3CER0_9ACTN</name>
<protein>
    <submittedName>
        <fullName evidence="1">Uncharacterized protein</fullName>
    </submittedName>
</protein>
<evidence type="ECO:0000313" key="1">
    <source>
        <dbReference type="EMBL" id="MFD0852414.1"/>
    </source>
</evidence>
<feature type="non-terminal residue" evidence="1">
    <location>
        <position position="76"/>
    </location>
</feature>
<dbReference type="Proteomes" id="UP001597083">
    <property type="component" value="Unassembled WGS sequence"/>
</dbReference>
<gene>
    <name evidence="1" type="ORF">ACFQ07_09285</name>
</gene>